<dbReference type="InterPro" id="IPR036890">
    <property type="entry name" value="HATPase_C_sf"/>
</dbReference>
<organism evidence="5 6">
    <name type="scientific">Leptospira brenneri</name>
    <dbReference type="NCBI Taxonomy" id="2023182"/>
    <lineage>
        <taxon>Bacteria</taxon>
        <taxon>Pseudomonadati</taxon>
        <taxon>Spirochaetota</taxon>
        <taxon>Spirochaetia</taxon>
        <taxon>Leptospirales</taxon>
        <taxon>Leptospiraceae</taxon>
        <taxon>Leptospira</taxon>
    </lineage>
</organism>
<dbReference type="Pfam" id="PF02518">
    <property type="entry name" value="HATPase_c"/>
    <property type="match status" value="1"/>
</dbReference>
<reference evidence="5" key="1">
    <citation type="journal article" date="2019" name="PLoS Negl. Trop. Dis.">
        <title>Revisiting the worldwide diversity of Leptospira species in the environment.</title>
        <authorList>
            <person name="Vincent A.T."/>
            <person name="Schiettekatte O."/>
            <person name="Bourhy P."/>
            <person name="Veyrier F.J."/>
            <person name="Picardeau M."/>
        </authorList>
    </citation>
    <scope>NUCLEOTIDE SEQUENCE [LARGE SCALE GENOMIC DNA]</scope>
    <source>
        <strain evidence="5">201800277</strain>
    </source>
</reference>
<comment type="caution">
    <text evidence="5">The sequence shown here is derived from an EMBL/GenBank/DDBJ whole genome shotgun (WGS) entry which is preliminary data.</text>
</comment>
<evidence type="ECO:0000259" key="3">
    <source>
        <dbReference type="PROSITE" id="PS50109"/>
    </source>
</evidence>
<dbReference type="PROSITE" id="PS50110">
    <property type="entry name" value="RESPONSE_REGULATORY"/>
    <property type="match status" value="1"/>
</dbReference>
<protein>
    <submittedName>
        <fullName evidence="5">Response regulator</fullName>
    </submittedName>
</protein>
<name>A0A2M9Y320_9LEPT</name>
<evidence type="ECO:0000256" key="1">
    <source>
        <dbReference type="ARBA" id="ARBA00022553"/>
    </source>
</evidence>
<keyword evidence="6" id="KW-1185">Reference proteome</keyword>
<evidence type="ECO:0000313" key="6">
    <source>
        <dbReference type="Proteomes" id="UP000297891"/>
    </source>
</evidence>
<dbReference type="RefSeq" id="WP_100790334.1">
    <property type="nucleotide sequence ID" value="NZ_NPDQ01000003.1"/>
</dbReference>
<accession>A0A2M9Y320</accession>
<feature type="modified residue" description="4-aspartylphosphate" evidence="2">
    <location>
        <position position="61"/>
    </location>
</feature>
<dbReference type="SUPFAM" id="SSF55874">
    <property type="entry name" value="ATPase domain of HSP90 chaperone/DNA topoisomerase II/histidine kinase"/>
    <property type="match status" value="1"/>
</dbReference>
<dbReference type="Gene3D" id="3.30.565.10">
    <property type="entry name" value="Histidine kinase-like ATPase, C-terminal domain"/>
    <property type="match status" value="1"/>
</dbReference>
<gene>
    <name evidence="5" type="ORF">EHQ30_14315</name>
</gene>
<dbReference type="EMBL" id="RQFP01000014">
    <property type="protein sequence ID" value="TGK91397.1"/>
    <property type="molecule type" value="Genomic_DNA"/>
</dbReference>
<dbReference type="InterPro" id="IPR011006">
    <property type="entry name" value="CheY-like_superfamily"/>
</dbReference>
<dbReference type="CDD" id="cd00156">
    <property type="entry name" value="REC"/>
    <property type="match status" value="1"/>
</dbReference>
<dbReference type="SMART" id="SM00448">
    <property type="entry name" value="REC"/>
    <property type="match status" value="1"/>
</dbReference>
<dbReference type="AlphaFoldDB" id="A0A2M9Y320"/>
<dbReference type="InterPro" id="IPR001789">
    <property type="entry name" value="Sig_transdc_resp-reg_receiver"/>
</dbReference>
<evidence type="ECO:0000313" key="5">
    <source>
        <dbReference type="EMBL" id="TGK91397.1"/>
    </source>
</evidence>
<dbReference type="InterPro" id="IPR005467">
    <property type="entry name" value="His_kinase_dom"/>
</dbReference>
<proteinExistence type="predicted"/>
<dbReference type="SUPFAM" id="SSF52172">
    <property type="entry name" value="CheY-like"/>
    <property type="match status" value="1"/>
</dbReference>
<sequence>MRKKNSIIKVILLEDDPSISLLYSGILQKQGMDVTCFTEKKTALEYFAENHFQSHNIVITDLQLPDGNGLDFVREIRKINKNIPILIITSTEDPKQIIDVMRESVQEYLIKPVHPEELVSRIKYQLSNKKNEYEHSEYEREKIVSLEKLLEWYSYKNARIKKGDLNVNELHRNLFYGLRTSLAQGAGFGVLTQIIDVIKSMPKAEGGGIIIDSDILGILEENAAYSKKVLDRLLEIEDVIFDRIELESVSPLQIFNEMLNLREEVQPLLSLRDHSLLIPEYKGKKVNSKKIIWNQFYFQKILHELLLNAMRFSGASSKIYFILNFDDDGIYLSIVNSYGDERFVSTGISNEHLELIFEPFFRLNKNVYEKHGSLDFGIGLSFVKQTVQKFGGTISAFNLIDHVSEVKEIKIEFKIFLPYSSSEK</sequence>
<dbReference type="Gene3D" id="3.40.50.2300">
    <property type="match status" value="1"/>
</dbReference>
<evidence type="ECO:0000256" key="2">
    <source>
        <dbReference type="PROSITE-ProRule" id="PRU00169"/>
    </source>
</evidence>
<evidence type="ECO:0000259" key="4">
    <source>
        <dbReference type="PROSITE" id="PS50110"/>
    </source>
</evidence>
<dbReference type="PANTHER" id="PTHR43547:SF2">
    <property type="entry name" value="HYBRID SIGNAL TRANSDUCTION HISTIDINE KINASE C"/>
    <property type="match status" value="1"/>
</dbReference>
<feature type="domain" description="Response regulatory" evidence="4">
    <location>
        <begin position="9"/>
        <end position="126"/>
    </location>
</feature>
<dbReference type="GO" id="GO:0000155">
    <property type="term" value="F:phosphorelay sensor kinase activity"/>
    <property type="evidence" value="ECO:0007669"/>
    <property type="project" value="TreeGrafter"/>
</dbReference>
<dbReference type="PANTHER" id="PTHR43547">
    <property type="entry name" value="TWO-COMPONENT HISTIDINE KINASE"/>
    <property type="match status" value="1"/>
</dbReference>
<dbReference type="OrthoDB" id="314937at2"/>
<dbReference type="Pfam" id="PF00072">
    <property type="entry name" value="Response_reg"/>
    <property type="match status" value="1"/>
</dbReference>
<dbReference type="InterPro" id="IPR003594">
    <property type="entry name" value="HATPase_dom"/>
</dbReference>
<dbReference type="PROSITE" id="PS50109">
    <property type="entry name" value="HIS_KIN"/>
    <property type="match status" value="1"/>
</dbReference>
<dbReference type="SMART" id="SM00387">
    <property type="entry name" value="HATPase_c"/>
    <property type="match status" value="1"/>
</dbReference>
<dbReference type="Proteomes" id="UP000297891">
    <property type="component" value="Unassembled WGS sequence"/>
</dbReference>
<feature type="domain" description="Histidine kinase" evidence="3">
    <location>
        <begin position="298"/>
        <end position="421"/>
    </location>
</feature>
<keyword evidence="1 2" id="KW-0597">Phosphoprotein</keyword>